<dbReference type="InterPro" id="IPR010982">
    <property type="entry name" value="Lambda_DNA-bd_dom_sf"/>
</dbReference>
<accession>A0A1S8LSE9</accession>
<dbReference type="SUPFAM" id="SSF48452">
    <property type="entry name" value="TPR-like"/>
    <property type="match status" value="2"/>
</dbReference>
<dbReference type="InterPro" id="IPR001387">
    <property type="entry name" value="Cro/C1-type_HTH"/>
</dbReference>
<protein>
    <recommendedName>
        <fullName evidence="1">HTH cro/C1-type domain-containing protein</fullName>
    </recommendedName>
</protein>
<dbReference type="AlphaFoldDB" id="A0A1S8LSE9"/>
<dbReference type="InterPro" id="IPR011990">
    <property type="entry name" value="TPR-like_helical_dom_sf"/>
</dbReference>
<reference evidence="2 3" key="1">
    <citation type="submission" date="2022-04" db="EMBL/GenBank/DDBJ databases">
        <title>Genome sequence of C. roseum typestrain.</title>
        <authorList>
            <person name="Poehlein A."/>
            <person name="Schoch T."/>
            <person name="Duerre P."/>
            <person name="Daniel R."/>
        </authorList>
    </citation>
    <scope>NUCLEOTIDE SEQUENCE [LARGE SCALE GENOMIC DNA]</scope>
    <source>
        <strain evidence="2 3">DSM 7320</strain>
    </source>
</reference>
<dbReference type="GO" id="GO:0003677">
    <property type="term" value="F:DNA binding"/>
    <property type="evidence" value="ECO:0007669"/>
    <property type="project" value="InterPro"/>
</dbReference>
<dbReference type="RefSeq" id="WP_077835252.1">
    <property type="nucleotide sequence ID" value="NZ_CP096983.1"/>
</dbReference>
<dbReference type="KEGG" id="crw:CROST_006850"/>
<dbReference type="Proteomes" id="UP000190951">
    <property type="component" value="Chromosome"/>
</dbReference>
<proteinExistence type="predicted"/>
<organism evidence="2 3">
    <name type="scientific">Clostridium felsineum</name>
    <dbReference type="NCBI Taxonomy" id="36839"/>
    <lineage>
        <taxon>Bacteria</taxon>
        <taxon>Bacillati</taxon>
        <taxon>Bacillota</taxon>
        <taxon>Clostridia</taxon>
        <taxon>Eubacteriales</taxon>
        <taxon>Clostridiaceae</taxon>
        <taxon>Clostridium</taxon>
    </lineage>
</organism>
<dbReference type="PROSITE" id="PS50005">
    <property type="entry name" value="TPR"/>
    <property type="match status" value="1"/>
</dbReference>
<dbReference type="InterPro" id="IPR019734">
    <property type="entry name" value="TPR_rpt"/>
</dbReference>
<evidence type="ECO:0000313" key="2">
    <source>
        <dbReference type="EMBL" id="URZ09977.1"/>
    </source>
</evidence>
<gene>
    <name evidence="2" type="ORF">CROST_006850</name>
</gene>
<dbReference type="SMART" id="SM00028">
    <property type="entry name" value="TPR"/>
    <property type="match status" value="4"/>
</dbReference>
<dbReference type="Gene3D" id="1.25.40.10">
    <property type="entry name" value="Tetratricopeptide repeat domain"/>
    <property type="match status" value="2"/>
</dbReference>
<dbReference type="EMBL" id="CP096983">
    <property type="protein sequence ID" value="URZ09977.1"/>
    <property type="molecule type" value="Genomic_DNA"/>
</dbReference>
<evidence type="ECO:0000313" key="3">
    <source>
        <dbReference type="Proteomes" id="UP000190951"/>
    </source>
</evidence>
<keyword evidence="3" id="KW-1185">Reference proteome</keyword>
<dbReference type="SUPFAM" id="SSF47413">
    <property type="entry name" value="lambda repressor-like DNA-binding domains"/>
    <property type="match status" value="1"/>
</dbReference>
<evidence type="ECO:0000259" key="1">
    <source>
        <dbReference type="Pfam" id="PF12844"/>
    </source>
</evidence>
<sequence length="431" mass="50500">MIMTVGEKIKELRSKYDLNQDEIVGNELTRNLISQIEHGKANLTRKTAELIIRNTSSILKQRGITLDKSIDVDYLLESEESQAQKIISKYIDDLKDASFYKDTRFNTVLKSVDDFLVTWDFPDLKIKICEIAGDYFTSKNDYYKASVYYENVRYLINNEIDSSKLISILRKLSVVYYYMGKYKEGIDICKYALDRFNEMDSNYKTIFTFNMGLYYNYLGQYENALSILDNFKTKTKDIHKETYNKILLIEASCLQELKRYTEALDYYHKLMTLTPIHDINNRCIYHTNMAQIYIKMNKIDMANKCINTVKSYLSDMSEDFQYLPQIYYELGKAYNLLNDTQNSIYYLNIALNLAKSNKYYNVVSSILNELANLNSKKLPINLKNELMLLSSNSNKIDTNVILNTIKYYTKINNGNAVLELCDFYQNLKKCI</sequence>
<name>A0A1S8LSE9_9CLOT</name>
<dbReference type="CDD" id="cd00093">
    <property type="entry name" value="HTH_XRE"/>
    <property type="match status" value="1"/>
</dbReference>
<dbReference type="Pfam" id="PF12844">
    <property type="entry name" value="HTH_19"/>
    <property type="match status" value="1"/>
</dbReference>
<dbReference type="Gene3D" id="1.10.260.40">
    <property type="entry name" value="lambda repressor-like DNA-binding domains"/>
    <property type="match status" value="1"/>
</dbReference>
<dbReference type="STRING" id="84029.CROST_44950"/>
<feature type="domain" description="HTH cro/C1-type" evidence="1">
    <location>
        <begin position="6"/>
        <end position="67"/>
    </location>
</feature>